<feature type="compositionally biased region" description="Low complexity" evidence="2">
    <location>
        <begin position="475"/>
        <end position="489"/>
    </location>
</feature>
<reference evidence="4" key="1">
    <citation type="journal article" date="2021" name="Cell">
        <title>Tracing the genetic footprints of vertebrate landing in non-teleost ray-finned fishes.</title>
        <authorList>
            <person name="Bi X."/>
            <person name="Wang K."/>
            <person name="Yang L."/>
            <person name="Pan H."/>
            <person name="Jiang H."/>
            <person name="Wei Q."/>
            <person name="Fang M."/>
            <person name="Yu H."/>
            <person name="Zhu C."/>
            <person name="Cai Y."/>
            <person name="He Y."/>
            <person name="Gan X."/>
            <person name="Zeng H."/>
            <person name="Yu D."/>
            <person name="Zhu Y."/>
            <person name="Jiang H."/>
            <person name="Qiu Q."/>
            <person name="Yang H."/>
            <person name="Zhang Y.E."/>
            <person name="Wang W."/>
            <person name="Zhu M."/>
            <person name="He S."/>
            <person name="Zhang G."/>
        </authorList>
    </citation>
    <scope>NUCLEOTIDE SEQUENCE</scope>
    <source>
        <strain evidence="4">Allg_001</strain>
    </source>
</reference>
<feature type="region of interest" description="Disordered" evidence="2">
    <location>
        <begin position="581"/>
        <end position="622"/>
    </location>
</feature>
<gene>
    <name evidence="4" type="primary">Fam149b1</name>
    <name evidence="4" type="ORF">GTO95_0011773</name>
</gene>
<feature type="compositionally biased region" description="Low complexity" evidence="2">
    <location>
        <begin position="37"/>
        <end position="50"/>
    </location>
</feature>
<feature type="non-terminal residue" evidence="4">
    <location>
        <position position="1"/>
    </location>
</feature>
<dbReference type="PANTHER" id="PTHR31997:SF0">
    <property type="entry name" value="PRIMARY CILIUM ASSEMBLY PROTEIN FAM149B1"/>
    <property type="match status" value="1"/>
</dbReference>
<feature type="compositionally biased region" description="Pro residues" evidence="2">
    <location>
        <begin position="591"/>
        <end position="603"/>
    </location>
</feature>
<feature type="region of interest" description="Disordered" evidence="2">
    <location>
        <begin position="363"/>
        <end position="429"/>
    </location>
</feature>
<protein>
    <submittedName>
        <fullName evidence="4">F149B protein</fullName>
    </submittedName>
</protein>
<feature type="compositionally biased region" description="Polar residues" evidence="2">
    <location>
        <begin position="322"/>
        <end position="333"/>
    </location>
</feature>
<dbReference type="Proteomes" id="UP000736164">
    <property type="component" value="Unassembled WGS sequence"/>
</dbReference>
<feature type="region of interest" description="Disordered" evidence="2">
    <location>
        <begin position="1"/>
        <end position="53"/>
    </location>
</feature>
<name>A0A8J7TFQ6_ATRSP</name>
<feature type="region of interest" description="Disordered" evidence="2">
    <location>
        <begin position="319"/>
        <end position="338"/>
    </location>
</feature>
<feature type="domain" description="DUF3719" evidence="3">
    <location>
        <begin position="113"/>
        <end position="166"/>
    </location>
</feature>
<dbReference type="GO" id="GO:0061512">
    <property type="term" value="P:protein localization to cilium"/>
    <property type="evidence" value="ECO:0007669"/>
    <property type="project" value="TreeGrafter"/>
</dbReference>
<feature type="compositionally biased region" description="Low complexity" evidence="2">
    <location>
        <begin position="392"/>
        <end position="404"/>
    </location>
</feature>
<dbReference type="Pfam" id="PF12516">
    <property type="entry name" value="DUF3719"/>
    <property type="match status" value="1"/>
</dbReference>
<evidence type="ECO:0000256" key="1">
    <source>
        <dbReference type="ARBA" id="ARBA00008309"/>
    </source>
</evidence>
<feature type="compositionally biased region" description="Low complexity" evidence="2">
    <location>
        <begin position="604"/>
        <end position="622"/>
    </location>
</feature>
<organism evidence="4 5">
    <name type="scientific">Atractosteus spatula</name>
    <name type="common">Alligator gar</name>
    <name type="synonym">Lepisosteus spatula</name>
    <dbReference type="NCBI Taxonomy" id="7917"/>
    <lineage>
        <taxon>Eukaryota</taxon>
        <taxon>Metazoa</taxon>
        <taxon>Chordata</taxon>
        <taxon>Craniata</taxon>
        <taxon>Vertebrata</taxon>
        <taxon>Euteleostomi</taxon>
        <taxon>Actinopterygii</taxon>
        <taxon>Neopterygii</taxon>
        <taxon>Holostei</taxon>
        <taxon>Semionotiformes</taxon>
        <taxon>Lepisosteidae</taxon>
        <taxon>Atractosteus</taxon>
    </lineage>
</organism>
<evidence type="ECO:0000313" key="4">
    <source>
        <dbReference type="EMBL" id="MBN3322193.1"/>
    </source>
</evidence>
<feature type="compositionally biased region" description="Basic and acidic residues" evidence="2">
    <location>
        <begin position="363"/>
        <end position="372"/>
    </location>
</feature>
<evidence type="ECO:0000259" key="3">
    <source>
        <dbReference type="Pfam" id="PF12516"/>
    </source>
</evidence>
<dbReference type="AlphaFoldDB" id="A0A8J7TFQ6"/>
<comment type="similarity">
    <text evidence="1">Belongs to the FAM149 family.</text>
</comment>
<sequence length="622" mass="67930">RGLSRSSLDNHPLPEVDDDNLPPCYLHDLQEAVPTDNSNSESSEVSGGSSCPTLTAGDTARSWSGIHSYTGTGLSTERSSVFSWGYDEFDKAASRQVQQMFEEIDKELYREGAGGQLRGLQEECQQWKCRFSHLRILGTQLVCPTDEGFQWFSTTGAGPAISKATSQSRGRSNTELSVQGRKAVLSKPCADADTPPGAPPWLKSEDEPRVIAAEGLVEEYLAFDCRDLEEEWERGKVGFRRRKGLPPVSPCHCRRQAVLDLLFDDVWRELVGCMEELVRRLWEGCSSDDERNAVTVIPVRPDSDSSFLPAVQLRVSQPRAPSFSTSLQPQSSRVPGGAHHNLNGLIVIHGIPLQQRTLGVLDKTQESEERMSHRPGSSAIPSSKSRPRRQLEQSSSSLSRPPQSARRRNPPPRTLHPITPGLSQSGTLGSMDEVIRGTRLPTASDRLASPPMPLSRNNLLPPIGTGDADPPPPGQSLRQIQRQRGSSSRAHSAVTDETGAQPPRERLQTLDVFSRPNTTHTFRSDTPYRRSFTVLDSVGQGRLGRSAGTDSLGIGVTGISLGISSSSFLDSFQHHVLGHSPIEDEEEPDSSLPPPALLVPVPVPARSYSRGGYTSRSSRQGL</sequence>
<dbReference type="EMBL" id="JAAWVO010059224">
    <property type="protein sequence ID" value="MBN3322193.1"/>
    <property type="molecule type" value="Genomic_DNA"/>
</dbReference>
<feature type="non-terminal residue" evidence="4">
    <location>
        <position position="622"/>
    </location>
</feature>
<accession>A0A8J7TFQ6</accession>
<evidence type="ECO:0000256" key="2">
    <source>
        <dbReference type="SAM" id="MobiDB-lite"/>
    </source>
</evidence>
<feature type="region of interest" description="Disordered" evidence="2">
    <location>
        <begin position="443"/>
        <end position="507"/>
    </location>
</feature>
<keyword evidence="5" id="KW-1185">Reference proteome</keyword>
<evidence type="ECO:0000313" key="5">
    <source>
        <dbReference type="Proteomes" id="UP000736164"/>
    </source>
</evidence>
<dbReference type="InterPro" id="IPR022194">
    <property type="entry name" value="DUF3719"/>
</dbReference>
<dbReference type="PANTHER" id="PTHR31997">
    <property type="entry name" value="AGAP003710-PA"/>
    <property type="match status" value="1"/>
</dbReference>
<dbReference type="GO" id="GO:0060271">
    <property type="term" value="P:cilium assembly"/>
    <property type="evidence" value="ECO:0007669"/>
    <property type="project" value="TreeGrafter"/>
</dbReference>
<dbReference type="InterPro" id="IPR039630">
    <property type="entry name" value="FAM149"/>
</dbReference>
<comment type="caution">
    <text evidence="4">The sequence shown here is derived from an EMBL/GenBank/DDBJ whole genome shotgun (WGS) entry which is preliminary data.</text>
</comment>
<proteinExistence type="inferred from homology"/>